<evidence type="ECO:0000313" key="9">
    <source>
        <dbReference type="Proteomes" id="UP001367508"/>
    </source>
</evidence>
<dbReference type="PANTHER" id="PTHR47967">
    <property type="entry name" value="OS07G0603500 PROTEIN-RELATED"/>
    <property type="match status" value="1"/>
</dbReference>
<sequence>MASFVKLYVGEGQMLLPLPIGYHFIISSLPMAPPYILHLLSLLSLIAFTTSSNSNPNIIILPLSSLITKPPSSDPFQALKLAASASVTRAHHLKHHNSASKSSSLVTTPTFPKGYGGYSIDLQFGTPPQKSSFVLDTGSSLVWFPCTSRYLCSNCLFPNIDPNNIPTFIPRNSSSSRLLGCTNPKCGYIYGPDVQSRCPNCQPQTQNCSQTCPAYFIQYGSGSTAGFLLLENLDFPGKIVPDFLVGCSILSTRQPSGIAGFGRGKESLPSQMGLKRFSYCLISHRFDDTPENSDLILQTGSSGGAKTDGLSYTPFRRNPSGSNTAFLVYYYVTLRRVFVGGERVKIPFKFLEPDSDGNGGTIVDSGSTFTFMERSVYDLVAREFEKQLANYTRAKDVEAQSGLGFCFNIPGVSLTIPQFTLQFKGGAKMTLPLANYFSFLGDSKVLCLTIVSDGGAGPERTTGPAIILGNYQQQNFYIEYDLENERFGFRPQTCKKSA</sequence>
<keyword evidence="2" id="KW-0645">Protease</keyword>
<dbReference type="GO" id="GO:0005576">
    <property type="term" value="C:extracellular region"/>
    <property type="evidence" value="ECO:0007669"/>
    <property type="project" value="TreeGrafter"/>
</dbReference>
<dbReference type="InterPro" id="IPR034161">
    <property type="entry name" value="Pepsin-like_plant"/>
</dbReference>
<dbReference type="InterPro" id="IPR033121">
    <property type="entry name" value="PEPTIDASE_A1"/>
</dbReference>
<evidence type="ECO:0000256" key="4">
    <source>
        <dbReference type="ARBA" id="ARBA00022801"/>
    </source>
</evidence>
<evidence type="ECO:0000313" key="8">
    <source>
        <dbReference type="EMBL" id="KAK7337301.1"/>
    </source>
</evidence>
<feature type="active site" evidence="6">
    <location>
        <position position="364"/>
    </location>
</feature>
<dbReference type="PROSITE" id="PS51767">
    <property type="entry name" value="PEPTIDASE_A1"/>
    <property type="match status" value="1"/>
</dbReference>
<dbReference type="InterPro" id="IPR032799">
    <property type="entry name" value="TAXi_C"/>
</dbReference>
<evidence type="ECO:0000259" key="7">
    <source>
        <dbReference type="PROSITE" id="PS51767"/>
    </source>
</evidence>
<evidence type="ECO:0000256" key="1">
    <source>
        <dbReference type="ARBA" id="ARBA00007447"/>
    </source>
</evidence>
<dbReference type="InterPro" id="IPR021109">
    <property type="entry name" value="Peptidase_aspartic_dom_sf"/>
</dbReference>
<keyword evidence="9" id="KW-1185">Reference proteome</keyword>
<dbReference type="InterPro" id="IPR032861">
    <property type="entry name" value="TAXi_N"/>
</dbReference>
<dbReference type="GO" id="GO:0006508">
    <property type="term" value="P:proteolysis"/>
    <property type="evidence" value="ECO:0007669"/>
    <property type="project" value="UniProtKB-KW"/>
</dbReference>
<dbReference type="Pfam" id="PF14541">
    <property type="entry name" value="TAXi_C"/>
    <property type="match status" value="1"/>
</dbReference>
<dbReference type="PRINTS" id="PR00792">
    <property type="entry name" value="PEPSIN"/>
</dbReference>
<evidence type="ECO:0000256" key="6">
    <source>
        <dbReference type="PIRSR" id="PIRSR601461-1"/>
    </source>
</evidence>
<accession>A0AAN9LKI0</accession>
<dbReference type="PANTHER" id="PTHR47967:SF36">
    <property type="entry name" value="PEPTIDASE A1 DOMAIN-CONTAINING PROTEIN"/>
    <property type="match status" value="1"/>
</dbReference>
<feature type="active site" evidence="6">
    <location>
        <position position="136"/>
    </location>
</feature>
<dbReference type="InterPro" id="IPR051708">
    <property type="entry name" value="Plant_Aspart_Prot_A1"/>
</dbReference>
<feature type="domain" description="Peptidase A1" evidence="7">
    <location>
        <begin position="118"/>
        <end position="490"/>
    </location>
</feature>
<dbReference type="Pfam" id="PF14543">
    <property type="entry name" value="TAXi_N"/>
    <property type="match status" value="1"/>
</dbReference>
<comment type="similarity">
    <text evidence="1">Belongs to the peptidase A1 family.</text>
</comment>
<evidence type="ECO:0000256" key="3">
    <source>
        <dbReference type="ARBA" id="ARBA00022750"/>
    </source>
</evidence>
<protein>
    <recommendedName>
        <fullName evidence="7">Peptidase A1 domain-containing protein</fullName>
    </recommendedName>
</protein>
<dbReference type="CDD" id="cd05476">
    <property type="entry name" value="pepsin_A_like_plant"/>
    <property type="match status" value="1"/>
</dbReference>
<dbReference type="InterPro" id="IPR001461">
    <property type="entry name" value="Aspartic_peptidase_A1"/>
</dbReference>
<evidence type="ECO:0000256" key="5">
    <source>
        <dbReference type="ARBA" id="ARBA00023180"/>
    </source>
</evidence>
<keyword evidence="4" id="KW-0378">Hydrolase</keyword>
<keyword evidence="3" id="KW-0064">Aspartyl protease</keyword>
<gene>
    <name evidence="8" type="ORF">VNO77_17867</name>
</gene>
<dbReference type="Gene3D" id="2.40.70.10">
    <property type="entry name" value="Acid Proteases"/>
    <property type="match status" value="2"/>
</dbReference>
<dbReference type="EMBL" id="JAYMYQ010000004">
    <property type="protein sequence ID" value="KAK7337301.1"/>
    <property type="molecule type" value="Genomic_DNA"/>
</dbReference>
<dbReference type="SUPFAM" id="SSF50630">
    <property type="entry name" value="Acid proteases"/>
    <property type="match status" value="1"/>
</dbReference>
<dbReference type="AlphaFoldDB" id="A0AAN9LKI0"/>
<keyword evidence="5" id="KW-0325">Glycoprotein</keyword>
<dbReference type="FunFam" id="2.40.70.10:FF:000034">
    <property type="entry name" value="Aspartyl protease family protein"/>
    <property type="match status" value="1"/>
</dbReference>
<dbReference type="GO" id="GO:0004190">
    <property type="term" value="F:aspartic-type endopeptidase activity"/>
    <property type="evidence" value="ECO:0007669"/>
    <property type="project" value="UniProtKB-KW"/>
</dbReference>
<proteinExistence type="inferred from homology"/>
<dbReference type="FunFam" id="2.40.70.10:FF:000120">
    <property type="entry name" value="Aspartic proteinase nepenthesin-2"/>
    <property type="match status" value="1"/>
</dbReference>
<reference evidence="8 9" key="1">
    <citation type="submission" date="2024-01" db="EMBL/GenBank/DDBJ databases">
        <title>The genomes of 5 underutilized Papilionoideae crops provide insights into root nodulation and disease resistanc.</title>
        <authorList>
            <person name="Jiang F."/>
        </authorList>
    </citation>
    <scope>NUCLEOTIDE SEQUENCE [LARGE SCALE GENOMIC DNA]</scope>
    <source>
        <strain evidence="8">LVBAO_FW01</strain>
        <tissue evidence="8">Leaves</tissue>
    </source>
</reference>
<name>A0AAN9LKI0_CANGL</name>
<comment type="caution">
    <text evidence="8">The sequence shown here is derived from an EMBL/GenBank/DDBJ whole genome shotgun (WGS) entry which is preliminary data.</text>
</comment>
<dbReference type="Proteomes" id="UP001367508">
    <property type="component" value="Unassembled WGS sequence"/>
</dbReference>
<evidence type="ECO:0000256" key="2">
    <source>
        <dbReference type="ARBA" id="ARBA00022670"/>
    </source>
</evidence>
<organism evidence="8 9">
    <name type="scientific">Canavalia gladiata</name>
    <name type="common">Sword bean</name>
    <name type="synonym">Dolichos gladiatus</name>
    <dbReference type="NCBI Taxonomy" id="3824"/>
    <lineage>
        <taxon>Eukaryota</taxon>
        <taxon>Viridiplantae</taxon>
        <taxon>Streptophyta</taxon>
        <taxon>Embryophyta</taxon>
        <taxon>Tracheophyta</taxon>
        <taxon>Spermatophyta</taxon>
        <taxon>Magnoliopsida</taxon>
        <taxon>eudicotyledons</taxon>
        <taxon>Gunneridae</taxon>
        <taxon>Pentapetalae</taxon>
        <taxon>rosids</taxon>
        <taxon>fabids</taxon>
        <taxon>Fabales</taxon>
        <taxon>Fabaceae</taxon>
        <taxon>Papilionoideae</taxon>
        <taxon>50 kb inversion clade</taxon>
        <taxon>NPAAA clade</taxon>
        <taxon>indigoferoid/millettioid clade</taxon>
        <taxon>Phaseoleae</taxon>
        <taxon>Canavalia</taxon>
    </lineage>
</organism>